<dbReference type="PANTHER" id="PTHR33841:SF1">
    <property type="entry name" value="DNA METHYLTRANSFERASE A"/>
    <property type="match status" value="1"/>
</dbReference>
<keyword evidence="4" id="KW-0949">S-adenosyl-L-methionine</keyword>
<dbReference type="Gene3D" id="3.40.50.150">
    <property type="entry name" value="Vaccinia Virus protein VP39"/>
    <property type="match status" value="1"/>
</dbReference>
<dbReference type="PROSITE" id="PS00092">
    <property type="entry name" value="N6_MTASE"/>
    <property type="match status" value="1"/>
</dbReference>
<keyword evidence="6" id="KW-0238">DNA-binding</keyword>
<dbReference type="GO" id="GO:0032259">
    <property type="term" value="P:methylation"/>
    <property type="evidence" value="ECO:0007669"/>
    <property type="project" value="UniProtKB-KW"/>
</dbReference>
<dbReference type="Pfam" id="PF07669">
    <property type="entry name" value="Eco57I"/>
    <property type="match status" value="1"/>
</dbReference>
<evidence type="ECO:0000259" key="9">
    <source>
        <dbReference type="Pfam" id="PF12950"/>
    </source>
</evidence>
<evidence type="ECO:0000259" key="8">
    <source>
        <dbReference type="Pfam" id="PF07669"/>
    </source>
</evidence>
<dbReference type="AlphaFoldDB" id="A0A839H8P7"/>
<dbReference type="Pfam" id="PF12950">
    <property type="entry name" value="TaqI_C"/>
    <property type="match status" value="1"/>
</dbReference>
<dbReference type="InterPro" id="IPR025931">
    <property type="entry name" value="TaqI_C"/>
</dbReference>
<dbReference type="PANTHER" id="PTHR33841">
    <property type="entry name" value="DNA METHYLTRANSFERASE YEEA-RELATED"/>
    <property type="match status" value="1"/>
</dbReference>
<evidence type="ECO:0000256" key="7">
    <source>
        <dbReference type="ARBA" id="ARBA00047942"/>
    </source>
</evidence>
<keyword evidence="11" id="KW-1185">Reference proteome</keyword>
<keyword evidence="5" id="KW-0680">Restriction system</keyword>
<dbReference type="EMBL" id="JABVCQ010000009">
    <property type="protein sequence ID" value="MBB1125763.1"/>
    <property type="molecule type" value="Genomic_DNA"/>
</dbReference>
<organism evidence="10 11">
    <name type="scientific">Thiospirillum jenense</name>
    <dbReference type="NCBI Taxonomy" id="1653858"/>
    <lineage>
        <taxon>Bacteria</taxon>
        <taxon>Pseudomonadati</taxon>
        <taxon>Pseudomonadota</taxon>
        <taxon>Gammaproteobacteria</taxon>
        <taxon>Chromatiales</taxon>
        <taxon>Chromatiaceae</taxon>
        <taxon>Thiospirillum</taxon>
    </lineage>
</organism>
<sequence>MTQIHQTQFTAPFNQVTALVKQFAAHEADYLAPSYSEAQVRQDFIDQFFHALGWDVYHYEQKNPYAQEVKIEAPIKIETSQRRADYALFIAPEFRQPKLLCEAKRPARDVRNADDYFQAVRYGWNRQTPLVLLFNFRELHFIDSRYKPDIATALDIWYKRYRYRDYANPEQFAEIYYLLARDEVANGAIERFVMNDMPTPAKGKAAKQKSAWLANYQPVDSAFLTELDRYRTILALAYQRANPTCAVEELTEAVQRTLDRLVFMRFLEDKQIEEATVKSFGKRDATWHNFLARSRALNDKYNGLIFKPSLIDDPQRFTPPEAQVFQAIIEQLADAASPYDFNSIPISILGSIYERFLGQAVTINALDPTIDSATELAIDSAIDPAATQAPDVRKRKGVYYTPEYIVRYIVQMTVGQLIANKTPDEIAQLRFADIACGSGSFLIEMYTVLLEYHARYYADHPQSARPGETELKDGVPVLTLKKRRDILQQCIFGVDIDFQAVEVSQLSLYLKMLEDATPHACFIFPQDYKTQILPDLSRNIICGNSLVGKDFWSMFGDEEQNTPQERRQVNAMNFNTVFPAIMQRGGFDVIVGNPPYVRQETLGERFKHYAKQVYRTYAGTADLFVYFIERSLNVLKPGGSYGVIVANKWLRANYGQPLRAWLKKTPTHQLVELIDFGDLRVFQGATTYPCILRLMKTVATDECNQPATFLAAEVKTLVFADLAEYVSDKRFVMSIKALEDAGWTLANTATLDLLNKLRAAGVALSEYVDGKIYRGVLTGLNEAFVIDAATKNQLIAADAASAELIKPFLAGRDIKRYAPPRSEQYLIFTRRGVDIEQYPAIKAHLLQFKMQLMPKPNDWRGAYWAGRKAGSYQWFEIQDAVDYYAEFEKPKIIYPNICKKPEFTLDECGLFTNQKCFIIPVPDKYLLAILNSKVTHFLFHAILPKLRGDFFEPSYVYFKDFSVPQLDLANETQQATRQQLVALVNEILQCKQEYASTLLDYRHTQLEMEIAALDQAIDTLVYALYGLNEAEIALIENTTRG</sequence>
<dbReference type="GO" id="GO:0009307">
    <property type="term" value="P:DNA restriction-modification system"/>
    <property type="evidence" value="ECO:0007669"/>
    <property type="project" value="UniProtKB-KW"/>
</dbReference>
<dbReference type="InterPro" id="IPR050953">
    <property type="entry name" value="N4_N6_ade-DNA_methylase"/>
</dbReference>
<dbReference type="InterPro" id="IPR002052">
    <property type="entry name" value="DNA_methylase_N6_adenine_CS"/>
</dbReference>
<dbReference type="GO" id="GO:0009007">
    <property type="term" value="F:site-specific DNA-methyltransferase (adenine-specific) activity"/>
    <property type="evidence" value="ECO:0007669"/>
    <property type="project" value="UniProtKB-EC"/>
</dbReference>
<evidence type="ECO:0000256" key="3">
    <source>
        <dbReference type="ARBA" id="ARBA00022679"/>
    </source>
</evidence>
<evidence type="ECO:0000256" key="1">
    <source>
        <dbReference type="ARBA" id="ARBA00011900"/>
    </source>
</evidence>
<comment type="catalytic activity">
    <reaction evidence="7">
        <text>a 2'-deoxyadenosine in DNA + S-adenosyl-L-methionine = an N(6)-methyl-2'-deoxyadenosine in DNA + S-adenosyl-L-homocysteine + H(+)</text>
        <dbReference type="Rhea" id="RHEA:15197"/>
        <dbReference type="Rhea" id="RHEA-COMP:12418"/>
        <dbReference type="Rhea" id="RHEA-COMP:12419"/>
        <dbReference type="ChEBI" id="CHEBI:15378"/>
        <dbReference type="ChEBI" id="CHEBI:57856"/>
        <dbReference type="ChEBI" id="CHEBI:59789"/>
        <dbReference type="ChEBI" id="CHEBI:90615"/>
        <dbReference type="ChEBI" id="CHEBI:90616"/>
        <dbReference type="EC" id="2.1.1.72"/>
    </reaction>
</comment>
<evidence type="ECO:0000256" key="5">
    <source>
        <dbReference type="ARBA" id="ARBA00022747"/>
    </source>
</evidence>
<gene>
    <name evidence="10" type="ORF">HUK38_05885</name>
</gene>
<dbReference type="InterPro" id="IPR011639">
    <property type="entry name" value="MethylTrfase_TaqI-like_dom"/>
</dbReference>
<dbReference type="InterPro" id="IPR029063">
    <property type="entry name" value="SAM-dependent_MTases_sf"/>
</dbReference>
<comment type="caution">
    <text evidence="10">The sequence shown here is derived from an EMBL/GenBank/DDBJ whole genome shotgun (WGS) entry which is preliminary data.</text>
</comment>
<evidence type="ECO:0000256" key="6">
    <source>
        <dbReference type="ARBA" id="ARBA00023125"/>
    </source>
</evidence>
<evidence type="ECO:0000313" key="10">
    <source>
        <dbReference type="EMBL" id="MBB1125763.1"/>
    </source>
</evidence>
<dbReference type="RefSeq" id="WP_182583389.1">
    <property type="nucleotide sequence ID" value="NZ_JABVCQ010000009.1"/>
</dbReference>
<evidence type="ECO:0000313" key="11">
    <source>
        <dbReference type="Proteomes" id="UP000548632"/>
    </source>
</evidence>
<protein>
    <recommendedName>
        <fullName evidence="1">site-specific DNA-methyltransferase (adenine-specific)</fullName>
        <ecNumber evidence="1">2.1.1.72</ecNumber>
    </recommendedName>
</protein>
<proteinExistence type="predicted"/>
<dbReference type="EC" id="2.1.1.72" evidence="1"/>
<name>A0A839H8P7_9GAMM</name>
<accession>A0A839H8P7</accession>
<reference evidence="10 11" key="1">
    <citation type="journal article" date="2020" name="Arch. Microbiol.">
        <title>The genome sequence of the giant phototrophic gammaproteobacterium Thiospirillum jenense gives insight into its physiological properties and phylogenetic relationships.</title>
        <authorList>
            <person name="Imhoff J.F."/>
            <person name="Meyer T.E."/>
            <person name="Kyndt J.A."/>
        </authorList>
    </citation>
    <scope>NUCLEOTIDE SEQUENCE [LARGE SCALE GENOMIC DNA]</scope>
    <source>
        <strain evidence="10 11">DSM 216</strain>
    </source>
</reference>
<dbReference type="Proteomes" id="UP000548632">
    <property type="component" value="Unassembled WGS sequence"/>
</dbReference>
<dbReference type="Gene3D" id="3.90.1570.30">
    <property type="match status" value="1"/>
</dbReference>
<keyword evidence="3" id="KW-0808">Transferase</keyword>
<dbReference type="PRINTS" id="PR00507">
    <property type="entry name" value="N12N6MTFRASE"/>
</dbReference>
<dbReference type="SUPFAM" id="SSF53335">
    <property type="entry name" value="S-adenosyl-L-methionine-dependent methyltransferases"/>
    <property type="match status" value="1"/>
</dbReference>
<feature type="domain" description="Type II methyltransferase M.TaqI-like" evidence="8">
    <location>
        <begin position="489"/>
        <end position="682"/>
    </location>
</feature>
<keyword evidence="2 10" id="KW-0489">Methyltransferase</keyword>
<dbReference type="GO" id="GO:0003677">
    <property type="term" value="F:DNA binding"/>
    <property type="evidence" value="ECO:0007669"/>
    <property type="project" value="UniProtKB-KW"/>
</dbReference>
<evidence type="ECO:0000256" key="2">
    <source>
        <dbReference type="ARBA" id="ARBA00022603"/>
    </source>
</evidence>
<evidence type="ECO:0000256" key="4">
    <source>
        <dbReference type="ARBA" id="ARBA00022691"/>
    </source>
</evidence>
<feature type="domain" description="TaqI-like C-terminal specificity" evidence="9">
    <location>
        <begin position="806"/>
        <end position="952"/>
    </location>
</feature>